<reference evidence="12" key="1">
    <citation type="submission" date="2023-03" db="EMBL/GenBank/DDBJ databases">
        <title>Amycolatopsis taiwanensis NBRC 103393.</title>
        <authorList>
            <person name="Ichikawa N."/>
            <person name="Sato H."/>
            <person name="Tonouchi N."/>
        </authorList>
    </citation>
    <scope>NUCLEOTIDE SEQUENCE</scope>
    <source>
        <strain evidence="12">NBRC 103393</strain>
    </source>
</reference>
<dbReference type="PANTHER" id="PTHR24421">
    <property type="entry name" value="NITRATE/NITRITE SENSOR PROTEIN NARX-RELATED"/>
    <property type="match status" value="1"/>
</dbReference>
<feature type="domain" description="Signal transduction histidine kinase subgroup 3 dimerisation and phosphoacceptor" evidence="11">
    <location>
        <begin position="166"/>
        <end position="231"/>
    </location>
</feature>
<dbReference type="GO" id="GO:0016020">
    <property type="term" value="C:membrane"/>
    <property type="evidence" value="ECO:0007669"/>
    <property type="project" value="InterPro"/>
</dbReference>
<evidence type="ECO:0000256" key="4">
    <source>
        <dbReference type="ARBA" id="ARBA00022679"/>
    </source>
</evidence>
<dbReference type="GO" id="GO:0000155">
    <property type="term" value="F:phosphorelay sensor kinase activity"/>
    <property type="evidence" value="ECO:0007669"/>
    <property type="project" value="InterPro"/>
</dbReference>
<protein>
    <recommendedName>
        <fullName evidence="2">histidine kinase</fullName>
        <ecNumber evidence="2">2.7.13.3</ecNumber>
    </recommendedName>
</protein>
<dbReference type="InterPro" id="IPR050482">
    <property type="entry name" value="Sensor_HK_TwoCompSys"/>
</dbReference>
<keyword evidence="9" id="KW-1133">Transmembrane helix</keyword>
<dbReference type="EC" id="2.7.13.3" evidence="2"/>
<dbReference type="Proteomes" id="UP001165136">
    <property type="component" value="Unassembled WGS sequence"/>
</dbReference>
<evidence type="ECO:0000256" key="9">
    <source>
        <dbReference type="SAM" id="Phobius"/>
    </source>
</evidence>
<feature type="transmembrane region" description="Helical" evidence="9">
    <location>
        <begin position="56"/>
        <end position="86"/>
    </location>
</feature>
<keyword evidence="4" id="KW-0808">Transferase</keyword>
<evidence type="ECO:0000256" key="1">
    <source>
        <dbReference type="ARBA" id="ARBA00000085"/>
    </source>
</evidence>
<evidence type="ECO:0000313" key="13">
    <source>
        <dbReference type="Proteomes" id="UP001165136"/>
    </source>
</evidence>
<dbReference type="Pfam" id="PF02518">
    <property type="entry name" value="HATPase_c"/>
    <property type="match status" value="1"/>
</dbReference>
<dbReference type="PANTHER" id="PTHR24421:SF10">
    <property type="entry name" value="NITRATE_NITRITE SENSOR PROTEIN NARQ"/>
    <property type="match status" value="1"/>
</dbReference>
<dbReference type="Gene3D" id="3.30.565.10">
    <property type="entry name" value="Histidine kinase-like ATPase, C-terminal domain"/>
    <property type="match status" value="1"/>
</dbReference>
<dbReference type="Pfam" id="PF07730">
    <property type="entry name" value="HisKA_3"/>
    <property type="match status" value="1"/>
</dbReference>
<keyword evidence="7" id="KW-0067">ATP-binding</keyword>
<comment type="caution">
    <text evidence="12">The sequence shown here is derived from an EMBL/GenBank/DDBJ whole genome shotgun (WGS) entry which is preliminary data.</text>
</comment>
<dbReference type="InterPro" id="IPR011712">
    <property type="entry name" value="Sig_transdc_His_kin_sub3_dim/P"/>
</dbReference>
<comment type="catalytic activity">
    <reaction evidence="1">
        <text>ATP + protein L-histidine = ADP + protein N-phospho-L-histidine.</text>
        <dbReference type="EC" id="2.7.13.3"/>
    </reaction>
</comment>
<evidence type="ECO:0000256" key="5">
    <source>
        <dbReference type="ARBA" id="ARBA00022741"/>
    </source>
</evidence>
<evidence type="ECO:0000256" key="8">
    <source>
        <dbReference type="ARBA" id="ARBA00023012"/>
    </source>
</evidence>
<dbReference type="Gene3D" id="1.20.5.1930">
    <property type="match status" value="1"/>
</dbReference>
<evidence type="ECO:0000256" key="6">
    <source>
        <dbReference type="ARBA" id="ARBA00022777"/>
    </source>
</evidence>
<organism evidence="12 13">
    <name type="scientific">Amycolatopsis taiwanensis</name>
    <dbReference type="NCBI Taxonomy" id="342230"/>
    <lineage>
        <taxon>Bacteria</taxon>
        <taxon>Bacillati</taxon>
        <taxon>Actinomycetota</taxon>
        <taxon>Actinomycetes</taxon>
        <taxon>Pseudonocardiales</taxon>
        <taxon>Pseudonocardiaceae</taxon>
        <taxon>Amycolatopsis</taxon>
    </lineage>
</organism>
<gene>
    <name evidence="12" type="ORF">Atai01_41940</name>
</gene>
<feature type="domain" description="Histidine kinase/HSP90-like ATPase" evidence="10">
    <location>
        <begin position="277"/>
        <end position="363"/>
    </location>
</feature>
<evidence type="ECO:0000259" key="10">
    <source>
        <dbReference type="Pfam" id="PF02518"/>
    </source>
</evidence>
<dbReference type="SUPFAM" id="SSF55874">
    <property type="entry name" value="ATPase domain of HSP90 chaperone/DNA topoisomerase II/histidine kinase"/>
    <property type="match status" value="1"/>
</dbReference>
<feature type="transmembrane region" description="Helical" evidence="9">
    <location>
        <begin position="6"/>
        <end position="25"/>
    </location>
</feature>
<dbReference type="EMBL" id="BSTI01000008">
    <property type="protein sequence ID" value="GLY67575.1"/>
    <property type="molecule type" value="Genomic_DNA"/>
</dbReference>
<dbReference type="InterPro" id="IPR036890">
    <property type="entry name" value="HATPase_C_sf"/>
</dbReference>
<dbReference type="GO" id="GO:0046983">
    <property type="term" value="F:protein dimerization activity"/>
    <property type="evidence" value="ECO:0007669"/>
    <property type="project" value="InterPro"/>
</dbReference>
<keyword evidence="9" id="KW-0812">Transmembrane</keyword>
<dbReference type="InterPro" id="IPR003594">
    <property type="entry name" value="HATPase_dom"/>
</dbReference>
<keyword evidence="13" id="KW-1185">Reference proteome</keyword>
<proteinExistence type="predicted"/>
<evidence type="ECO:0000259" key="11">
    <source>
        <dbReference type="Pfam" id="PF07730"/>
    </source>
</evidence>
<name>A0A9W6R390_9PSEU</name>
<sequence length="373" mass="39010">MPGQDTVVAALVAVASLALPMLDLAAGRPGRGLGPVWALLVLAACAPLAVRRRLPWGAWIASATVVTVGAVAGQPPAGVVAAMVAAGSAAYHCARARAALAVASTGWMVAVMLATAPAPSASAAAAAAGSGLAPVALGHALRAQRDRTELMVRLHRAQALRERAEERDRIAREVHDVVGHHLSAIRLRAVGCRGLLDGAEQAADSALGTIAELSGQALDEIRHLLGLLHEPPGVATSPGLADLPRLVEQLSAGGLRITLVDDNRGWRLPARIQHCAYRIVQESLTNVVRHADFRRAEVRVTTDRRSLRLTITNDGPARPADTTPAEGNGVRGMRARAESFGGTLTAGPRFPRGWRVHASIPLPTDDQSFPDQP</sequence>
<keyword evidence="8" id="KW-0902">Two-component regulatory system</keyword>
<evidence type="ECO:0000256" key="2">
    <source>
        <dbReference type="ARBA" id="ARBA00012438"/>
    </source>
</evidence>
<accession>A0A9W6R390</accession>
<dbReference type="GO" id="GO:0005524">
    <property type="term" value="F:ATP binding"/>
    <property type="evidence" value="ECO:0007669"/>
    <property type="project" value="UniProtKB-KW"/>
</dbReference>
<keyword evidence="9" id="KW-0472">Membrane</keyword>
<dbReference type="CDD" id="cd16917">
    <property type="entry name" value="HATPase_UhpB-NarQ-NarX-like"/>
    <property type="match status" value="1"/>
</dbReference>
<keyword evidence="3" id="KW-0597">Phosphoprotein</keyword>
<keyword evidence="5" id="KW-0547">Nucleotide-binding</keyword>
<evidence type="ECO:0000256" key="7">
    <source>
        <dbReference type="ARBA" id="ARBA00022840"/>
    </source>
</evidence>
<evidence type="ECO:0000256" key="3">
    <source>
        <dbReference type="ARBA" id="ARBA00022553"/>
    </source>
</evidence>
<feature type="transmembrane region" description="Helical" evidence="9">
    <location>
        <begin position="32"/>
        <end position="50"/>
    </location>
</feature>
<keyword evidence="6" id="KW-0418">Kinase</keyword>
<dbReference type="AlphaFoldDB" id="A0A9W6R390"/>
<evidence type="ECO:0000313" key="12">
    <source>
        <dbReference type="EMBL" id="GLY67575.1"/>
    </source>
</evidence>